<evidence type="ECO:0000313" key="3">
    <source>
        <dbReference type="Proteomes" id="UP001630127"/>
    </source>
</evidence>
<dbReference type="EMBL" id="JBJUIK010000015">
    <property type="protein sequence ID" value="KAL3502713.1"/>
    <property type="molecule type" value="Genomic_DNA"/>
</dbReference>
<organism evidence="2 3">
    <name type="scientific">Cinchona calisaya</name>
    <dbReference type="NCBI Taxonomy" id="153742"/>
    <lineage>
        <taxon>Eukaryota</taxon>
        <taxon>Viridiplantae</taxon>
        <taxon>Streptophyta</taxon>
        <taxon>Embryophyta</taxon>
        <taxon>Tracheophyta</taxon>
        <taxon>Spermatophyta</taxon>
        <taxon>Magnoliopsida</taxon>
        <taxon>eudicotyledons</taxon>
        <taxon>Gunneridae</taxon>
        <taxon>Pentapetalae</taxon>
        <taxon>asterids</taxon>
        <taxon>lamiids</taxon>
        <taxon>Gentianales</taxon>
        <taxon>Rubiaceae</taxon>
        <taxon>Cinchonoideae</taxon>
        <taxon>Cinchoneae</taxon>
        <taxon>Cinchona</taxon>
    </lineage>
</organism>
<comment type="caution">
    <text evidence="2">The sequence shown here is derived from an EMBL/GenBank/DDBJ whole genome shotgun (WGS) entry which is preliminary data.</text>
</comment>
<evidence type="ECO:0000256" key="1">
    <source>
        <dbReference type="SAM" id="MobiDB-lite"/>
    </source>
</evidence>
<keyword evidence="3" id="KW-1185">Reference proteome</keyword>
<sequence>MKYSSSREDFEEVPADCVMRSNLTLIGTGQAFNYPSPQPDVCNFYQLEFHNYPKLRSEIRPYPSSEFGEQVDNQNVAYIGGQRGQAEGDRDFGECRKGGKNKQIESENEV</sequence>
<feature type="compositionally biased region" description="Basic and acidic residues" evidence="1">
    <location>
        <begin position="86"/>
        <end position="110"/>
    </location>
</feature>
<dbReference type="AlphaFoldDB" id="A0ABD2YAT6"/>
<feature type="region of interest" description="Disordered" evidence="1">
    <location>
        <begin position="83"/>
        <end position="110"/>
    </location>
</feature>
<protein>
    <submittedName>
        <fullName evidence="2">Uncharacterized protein</fullName>
    </submittedName>
</protein>
<accession>A0ABD2YAT6</accession>
<evidence type="ECO:0000313" key="2">
    <source>
        <dbReference type="EMBL" id="KAL3502713.1"/>
    </source>
</evidence>
<proteinExistence type="predicted"/>
<reference evidence="2 3" key="1">
    <citation type="submission" date="2024-11" db="EMBL/GenBank/DDBJ databases">
        <title>A near-complete genome assembly of Cinchona calisaya.</title>
        <authorList>
            <person name="Lian D.C."/>
            <person name="Zhao X.W."/>
            <person name="Wei L."/>
        </authorList>
    </citation>
    <scope>NUCLEOTIDE SEQUENCE [LARGE SCALE GENOMIC DNA]</scope>
    <source>
        <tissue evidence="2">Nenye</tissue>
    </source>
</reference>
<name>A0ABD2YAT6_9GENT</name>
<gene>
    <name evidence="2" type="ORF">ACH5RR_037162</name>
</gene>
<dbReference type="Proteomes" id="UP001630127">
    <property type="component" value="Unassembled WGS sequence"/>
</dbReference>